<protein>
    <submittedName>
        <fullName evidence="1">Uncharacterized protein</fullName>
    </submittedName>
</protein>
<evidence type="ECO:0000313" key="1">
    <source>
        <dbReference type="EMBL" id="OBZ74924.1"/>
    </source>
</evidence>
<comment type="caution">
    <text evidence="1">The sequence shown here is derived from an EMBL/GenBank/DDBJ whole genome shotgun (WGS) entry which is preliminary data.</text>
</comment>
<gene>
    <name evidence="1" type="ORF">A0H81_05183</name>
</gene>
<name>A0A1C7MIU0_GRIFR</name>
<evidence type="ECO:0000313" key="2">
    <source>
        <dbReference type="Proteomes" id="UP000092993"/>
    </source>
</evidence>
<organism evidence="1 2">
    <name type="scientific">Grifola frondosa</name>
    <name type="common">Maitake</name>
    <name type="synonym">Polyporus frondosus</name>
    <dbReference type="NCBI Taxonomy" id="5627"/>
    <lineage>
        <taxon>Eukaryota</taxon>
        <taxon>Fungi</taxon>
        <taxon>Dikarya</taxon>
        <taxon>Basidiomycota</taxon>
        <taxon>Agaricomycotina</taxon>
        <taxon>Agaricomycetes</taxon>
        <taxon>Polyporales</taxon>
        <taxon>Grifolaceae</taxon>
        <taxon>Grifola</taxon>
    </lineage>
</organism>
<dbReference type="EMBL" id="LUGG01000005">
    <property type="protein sequence ID" value="OBZ74924.1"/>
    <property type="molecule type" value="Genomic_DNA"/>
</dbReference>
<keyword evidence="2" id="KW-1185">Reference proteome</keyword>
<dbReference type="AlphaFoldDB" id="A0A1C7MIU0"/>
<dbReference type="Proteomes" id="UP000092993">
    <property type="component" value="Unassembled WGS sequence"/>
</dbReference>
<reference evidence="1 2" key="1">
    <citation type="submission" date="2016-03" db="EMBL/GenBank/DDBJ databases">
        <title>Whole genome sequencing of Grifola frondosa 9006-11.</title>
        <authorList>
            <person name="Min B."/>
            <person name="Park H."/>
            <person name="Kim J.-G."/>
            <person name="Cho H."/>
            <person name="Oh Y.-L."/>
            <person name="Kong W.-S."/>
            <person name="Choi I.-G."/>
        </authorList>
    </citation>
    <scope>NUCLEOTIDE SEQUENCE [LARGE SCALE GENOMIC DNA]</scope>
    <source>
        <strain evidence="1 2">9006-11</strain>
    </source>
</reference>
<proteinExistence type="predicted"/>
<accession>A0A1C7MIU0</accession>
<sequence length="87" mass="9912">MLYQTQINDDIWTCDAAADLRTRFQRTDSQRARAWSAWMAHQVCRLPGGWGHVSMRSENGNSLTELNTLGRVQTFEGLRDGHNPPPL</sequence>